<evidence type="ECO:0000313" key="2">
    <source>
        <dbReference type="EMBL" id="HIZ08766.1"/>
    </source>
</evidence>
<dbReference type="Proteomes" id="UP000824024">
    <property type="component" value="Unassembled WGS sequence"/>
</dbReference>
<proteinExistence type="predicted"/>
<gene>
    <name evidence="2" type="ORF">IAA08_12620</name>
</gene>
<accession>A0A9D2D5D9</accession>
<dbReference type="EMBL" id="DXCH01000336">
    <property type="protein sequence ID" value="HIZ08766.1"/>
    <property type="molecule type" value="Genomic_DNA"/>
</dbReference>
<dbReference type="InterPro" id="IPR000182">
    <property type="entry name" value="GNAT_dom"/>
</dbReference>
<organism evidence="2 3">
    <name type="scientific">Candidatus Eubacterium avistercoris</name>
    <dbReference type="NCBI Taxonomy" id="2838567"/>
    <lineage>
        <taxon>Bacteria</taxon>
        <taxon>Bacillati</taxon>
        <taxon>Bacillota</taxon>
        <taxon>Clostridia</taxon>
        <taxon>Eubacteriales</taxon>
        <taxon>Eubacteriaceae</taxon>
        <taxon>Eubacterium</taxon>
    </lineage>
</organism>
<dbReference type="Pfam" id="PF00583">
    <property type="entry name" value="Acetyltransf_1"/>
    <property type="match status" value="1"/>
</dbReference>
<evidence type="ECO:0000259" key="1">
    <source>
        <dbReference type="PROSITE" id="PS51186"/>
    </source>
</evidence>
<dbReference type="Gene3D" id="3.40.630.30">
    <property type="match status" value="1"/>
</dbReference>
<reference evidence="2" key="2">
    <citation type="submission" date="2021-04" db="EMBL/GenBank/DDBJ databases">
        <authorList>
            <person name="Gilroy R."/>
        </authorList>
    </citation>
    <scope>NUCLEOTIDE SEQUENCE</scope>
    <source>
        <strain evidence="2">CHK192-9172</strain>
    </source>
</reference>
<reference evidence="2" key="1">
    <citation type="journal article" date="2021" name="PeerJ">
        <title>Extensive microbial diversity within the chicken gut microbiome revealed by metagenomics and culture.</title>
        <authorList>
            <person name="Gilroy R."/>
            <person name="Ravi A."/>
            <person name="Getino M."/>
            <person name="Pursley I."/>
            <person name="Horton D.L."/>
            <person name="Alikhan N.F."/>
            <person name="Baker D."/>
            <person name="Gharbi K."/>
            <person name="Hall N."/>
            <person name="Watson M."/>
            <person name="Adriaenssens E.M."/>
            <person name="Foster-Nyarko E."/>
            <person name="Jarju S."/>
            <person name="Secka A."/>
            <person name="Antonio M."/>
            <person name="Oren A."/>
            <person name="Chaudhuri R.R."/>
            <person name="La Ragione R."/>
            <person name="Hildebrand F."/>
            <person name="Pallen M.J."/>
        </authorList>
    </citation>
    <scope>NUCLEOTIDE SEQUENCE</scope>
    <source>
        <strain evidence="2">CHK192-9172</strain>
    </source>
</reference>
<dbReference type="CDD" id="cd04301">
    <property type="entry name" value="NAT_SF"/>
    <property type="match status" value="1"/>
</dbReference>
<dbReference type="InterPro" id="IPR016181">
    <property type="entry name" value="Acyl_CoA_acyltransferase"/>
</dbReference>
<feature type="domain" description="N-acetyltransferase" evidence="1">
    <location>
        <begin position="1"/>
        <end position="143"/>
    </location>
</feature>
<dbReference type="AlphaFoldDB" id="A0A9D2D5D9"/>
<protein>
    <submittedName>
        <fullName evidence="2">GNAT family N-acetyltransferase</fullName>
    </submittedName>
</protein>
<name>A0A9D2D5D9_9FIRM</name>
<dbReference type="SUPFAM" id="SSF55729">
    <property type="entry name" value="Acyl-CoA N-acyltransferases (Nat)"/>
    <property type="match status" value="1"/>
</dbReference>
<comment type="caution">
    <text evidence="2">The sequence shown here is derived from an EMBL/GenBank/DDBJ whole genome shotgun (WGS) entry which is preliminary data.</text>
</comment>
<dbReference type="PROSITE" id="PS51186">
    <property type="entry name" value="GNAT"/>
    <property type="match status" value="1"/>
</dbReference>
<dbReference type="GO" id="GO:0016747">
    <property type="term" value="F:acyltransferase activity, transferring groups other than amino-acyl groups"/>
    <property type="evidence" value="ECO:0007669"/>
    <property type="project" value="InterPro"/>
</dbReference>
<evidence type="ECO:0000313" key="3">
    <source>
        <dbReference type="Proteomes" id="UP000824024"/>
    </source>
</evidence>
<sequence>MQVRTAVEMDMRKVKRLYKKAFPAIERRPFFMLKQKDKLLVLDDGEFSGFFSLASWEDILYVEYYAVSKERRGRKYGSKGLEELKKLYPDRRIFLEIERLDPAAKNAVQRKRRKAFYLRNGFESSGIFVNVKGCDYELLCLNGKITYEEYQKVLEASMGERLYKKANVREIEPE</sequence>